<dbReference type="STRING" id="76021.BS329_38600"/>
<evidence type="ECO:0000256" key="1">
    <source>
        <dbReference type="SAM" id="MobiDB-lite"/>
    </source>
</evidence>
<protein>
    <submittedName>
        <fullName evidence="2">Uncharacterized protein</fullName>
    </submittedName>
</protein>
<feature type="region of interest" description="Disordered" evidence="1">
    <location>
        <begin position="1"/>
        <end position="35"/>
    </location>
</feature>
<comment type="caution">
    <text evidence="2">The sequence shown here is derived from an EMBL/GenBank/DDBJ whole genome shotgun (WGS) entry which is preliminary data.</text>
</comment>
<accession>A0A1R0KEN3</accession>
<name>A0A1R0KEN3_9PSEU</name>
<organism evidence="2 3">
    <name type="scientific">Amycolatopsis coloradensis</name>
    <dbReference type="NCBI Taxonomy" id="76021"/>
    <lineage>
        <taxon>Bacteria</taxon>
        <taxon>Bacillati</taxon>
        <taxon>Actinomycetota</taxon>
        <taxon>Actinomycetes</taxon>
        <taxon>Pseudonocardiales</taxon>
        <taxon>Pseudonocardiaceae</taxon>
        <taxon>Amycolatopsis</taxon>
    </lineage>
</organism>
<evidence type="ECO:0000313" key="3">
    <source>
        <dbReference type="Proteomes" id="UP000187486"/>
    </source>
</evidence>
<gene>
    <name evidence="2" type="ORF">BS329_38600</name>
</gene>
<evidence type="ECO:0000313" key="2">
    <source>
        <dbReference type="EMBL" id="OLZ43570.1"/>
    </source>
</evidence>
<reference evidence="2 3" key="1">
    <citation type="submission" date="2016-01" db="EMBL/GenBank/DDBJ databases">
        <title>Amycolatopsis coloradensis genome sequencing and assembly.</title>
        <authorList>
            <person name="Mayilraj S."/>
        </authorList>
    </citation>
    <scope>NUCLEOTIDE SEQUENCE [LARGE SCALE GENOMIC DNA]</scope>
    <source>
        <strain evidence="2 3">DSM 44225</strain>
    </source>
</reference>
<keyword evidence="3" id="KW-1185">Reference proteome</keyword>
<dbReference type="Proteomes" id="UP000187486">
    <property type="component" value="Unassembled WGS sequence"/>
</dbReference>
<dbReference type="EMBL" id="MQUQ01000031">
    <property type="protein sequence ID" value="OLZ43570.1"/>
    <property type="molecule type" value="Genomic_DNA"/>
</dbReference>
<proteinExistence type="predicted"/>
<dbReference type="AlphaFoldDB" id="A0A1R0KEN3"/>
<sequence length="103" mass="11053">MAGSSRLGSGCHDHPVPKLTSVAGEGAPMPEDPGFVRTDQRHVFLRAVRSAAPGWAGPFMIMEGLGESRFAAAVTTPFGDRLNEFGALLLDLWDREADEQLTT</sequence>